<dbReference type="SUPFAM" id="SSF55486">
    <property type="entry name" value="Metalloproteases ('zincins'), catalytic domain"/>
    <property type="match status" value="1"/>
</dbReference>
<dbReference type="Gene3D" id="3.40.390.10">
    <property type="entry name" value="Collagenase (Catalytic Domain)"/>
    <property type="match status" value="1"/>
</dbReference>
<accession>A0A518G6R4</accession>
<dbReference type="InterPro" id="IPR024079">
    <property type="entry name" value="MetalloPept_cat_dom_sf"/>
</dbReference>
<dbReference type="Proteomes" id="UP000318017">
    <property type="component" value="Chromosome"/>
</dbReference>
<feature type="compositionally biased region" description="Acidic residues" evidence="1">
    <location>
        <begin position="510"/>
        <end position="520"/>
    </location>
</feature>
<dbReference type="PANTHER" id="PTHR38478:SF1">
    <property type="entry name" value="ZINC DEPENDENT METALLOPROTEASE DOMAIN LIPOPROTEIN"/>
    <property type="match status" value="1"/>
</dbReference>
<gene>
    <name evidence="5" type="ORF">Q31a_25950</name>
</gene>
<dbReference type="AlphaFoldDB" id="A0A518G6R4"/>
<feature type="signal peptide" evidence="2">
    <location>
        <begin position="1"/>
        <end position="26"/>
    </location>
</feature>
<evidence type="ECO:0000259" key="3">
    <source>
        <dbReference type="Pfam" id="PF16313"/>
    </source>
</evidence>
<dbReference type="KEGG" id="ahel:Q31a_25950"/>
<dbReference type="Pfam" id="PF16313">
    <property type="entry name" value="DUF4953"/>
    <property type="match status" value="1"/>
</dbReference>
<dbReference type="GO" id="GO:0008237">
    <property type="term" value="F:metallopeptidase activity"/>
    <property type="evidence" value="ECO:0007669"/>
    <property type="project" value="InterPro"/>
</dbReference>
<dbReference type="InterPro" id="IPR033413">
    <property type="entry name" value="DUF5117"/>
</dbReference>
<dbReference type="PANTHER" id="PTHR38478">
    <property type="entry name" value="PEPTIDASE M1A AND M12B"/>
    <property type="match status" value="1"/>
</dbReference>
<dbReference type="InterPro" id="IPR034032">
    <property type="entry name" value="Zn_MMP-like_bac"/>
</dbReference>
<protein>
    <recommendedName>
        <fullName evidence="7">DUF5117 domain-containing protein</fullName>
    </recommendedName>
</protein>
<name>A0A518G6R4_9BACT</name>
<dbReference type="CDD" id="cd04276">
    <property type="entry name" value="ZnMc_MMP_like_2"/>
    <property type="match status" value="1"/>
</dbReference>
<evidence type="ECO:0000256" key="1">
    <source>
        <dbReference type="SAM" id="MobiDB-lite"/>
    </source>
</evidence>
<feature type="domain" description="DUF5117" evidence="4">
    <location>
        <begin position="93"/>
        <end position="260"/>
    </location>
</feature>
<feature type="region of interest" description="Disordered" evidence="1">
    <location>
        <begin position="487"/>
        <end position="573"/>
    </location>
</feature>
<evidence type="ECO:0000313" key="5">
    <source>
        <dbReference type="EMBL" id="QDV24280.1"/>
    </source>
</evidence>
<feature type="domain" description="EcxA zinc-binding" evidence="3">
    <location>
        <begin position="572"/>
        <end position="884"/>
    </location>
</feature>
<dbReference type="EMBL" id="CP036298">
    <property type="protein sequence ID" value="QDV24280.1"/>
    <property type="molecule type" value="Genomic_DNA"/>
</dbReference>
<sequence precursor="true">MQWRSSLCGLWVASISVFTMLPSAQAADYPPFDKVTEGYKVVEPAGDATQSMYTLYTKEKEGELLLELPKNYASKKYFIGLTVASGQVFAGLQAGDFYVQWREYNNRLALIAPNMSIRSGGDSESKDSVNRLFTGQVLLDLPILTMSPRGGPVIDGDLLLVNQAPVFFGASGRSRNSALAKIVKAKAFKQNVELAFELPSTRGDLQTLYYSISEIPENTGYSPRVADQRIGYFTTSYSDYGKYKEDEVDINFVNRWHLVKRDPSLSVSPPVEPIRFYLEHTTPVRYRRWVKQGVLYWNKAFERVGISDAIVVEYQDKSTGENMDKDPEDVRYNFIRWLNNNVSTAIGPSRVHPETGQILDADIVLTDGWIRYFNESFDDYMPLVAMEGMNAETLAWLAEHPNWDPRVRFAKPSQREHVVQQIRRTMARSSGNPNAVQTHMLGDEMLDGLVGRTSQVNGLCMAAQGRRLDTSVMRMILAMGPEAFMNDDTEVESAEPGKKKRKKREAAEEKAEDDDDEGDEKSDKAAADEADATADEAKLAAEKAEAARKAEEEKKAEAAKKEEKKEPELDGMPESFIGPLLADLVAHEVGHTLGLRHNFKASSIYPLNKINSEEVKSEKALAGSVMDYLPINLHFEDGEIQGDYTMIGLGEYDMWAIEYGYTFSKDLDKILARVSEPELQFATDEDTSGPDPLARRYDFSAEPLDYAKEQAILIERFRKNLMNDYVKKGDSWTKARQGYELTLSLQMKNASMMANWIGGAFVNRDKKGDPNERLPIEVVSAERQRTALEFVLSSTFRDDAYALSPELLSRLTKDFFGGFGSDPTWPVHDRILSMQASTLTLLMNATTLRRVYDNEFRVPADEDAFTLPELLTAISDEIWTELDETPEGEFTARKPMISSLRRNLQREHLDRMVDLTLPGNGSSAAYKAISNLCIMKLTSIKKKIDQVLEASEENGIDPYTLAHLMEASQRIEKALDADYVYNQSSSSSGSLILQLLGQDAESEDTSK</sequence>
<evidence type="ECO:0000256" key="2">
    <source>
        <dbReference type="SAM" id="SignalP"/>
    </source>
</evidence>
<evidence type="ECO:0008006" key="7">
    <source>
        <dbReference type="Google" id="ProtNLM"/>
    </source>
</evidence>
<reference evidence="5 6" key="1">
    <citation type="submission" date="2019-02" db="EMBL/GenBank/DDBJ databases">
        <title>Deep-cultivation of Planctomycetes and their phenomic and genomic characterization uncovers novel biology.</title>
        <authorList>
            <person name="Wiegand S."/>
            <person name="Jogler M."/>
            <person name="Boedeker C."/>
            <person name="Pinto D."/>
            <person name="Vollmers J."/>
            <person name="Rivas-Marin E."/>
            <person name="Kohn T."/>
            <person name="Peeters S.H."/>
            <person name="Heuer A."/>
            <person name="Rast P."/>
            <person name="Oberbeckmann S."/>
            <person name="Bunk B."/>
            <person name="Jeske O."/>
            <person name="Meyerdierks A."/>
            <person name="Storesund J.E."/>
            <person name="Kallscheuer N."/>
            <person name="Luecker S."/>
            <person name="Lage O.M."/>
            <person name="Pohl T."/>
            <person name="Merkel B.J."/>
            <person name="Hornburger P."/>
            <person name="Mueller R.-W."/>
            <person name="Bruemmer F."/>
            <person name="Labrenz M."/>
            <person name="Spormann A.M."/>
            <person name="Op den Camp H."/>
            <person name="Overmann J."/>
            <person name="Amann R."/>
            <person name="Jetten M.S.M."/>
            <person name="Mascher T."/>
            <person name="Medema M.H."/>
            <person name="Devos D.P."/>
            <person name="Kaster A.-K."/>
            <person name="Ovreas L."/>
            <person name="Rohde M."/>
            <person name="Galperin M.Y."/>
            <person name="Jogler C."/>
        </authorList>
    </citation>
    <scope>NUCLEOTIDE SEQUENCE [LARGE SCALE GENOMIC DNA]</scope>
    <source>
        <strain evidence="5 6">Q31a</strain>
    </source>
</reference>
<dbReference type="Pfam" id="PF17148">
    <property type="entry name" value="DUF5117"/>
    <property type="match status" value="1"/>
</dbReference>
<evidence type="ECO:0000313" key="6">
    <source>
        <dbReference type="Proteomes" id="UP000318017"/>
    </source>
</evidence>
<evidence type="ECO:0000259" key="4">
    <source>
        <dbReference type="Pfam" id="PF17148"/>
    </source>
</evidence>
<dbReference type="RefSeq" id="WP_145077795.1">
    <property type="nucleotide sequence ID" value="NZ_CP036298.1"/>
</dbReference>
<keyword evidence="2" id="KW-0732">Signal</keyword>
<keyword evidence="6" id="KW-1185">Reference proteome</keyword>
<proteinExistence type="predicted"/>
<dbReference type="OrthoDB" id="9776599at2"/>
<feature type="compositionally biased region" description="Basic and acidic residues" evidence="1">
    <location>
        <begin position="535"/>
        <end position="568"/>
    </location>
</feature>
<feature type="chain" id="PRO_5022201282" description="DUF5117 domain-containing protein" evidence="2">
    <location>
        <begin position="27"/>
        <end position="1007"/>
    </location>
</feature>
<dbReference type="InterPro" id="IPR032534">
    <property type="entry name" value="EcxA_zinc-bd"/>
</dbReference>
<organism evidence="5 6">
    <name type="scientific">Aureliella helgolandensis</name>
    <dbReference type="NCBI Taxonomy" id="2527968"/>
    <lineage>
        <taxon>Bacteria</taxon>
        <taxon>Pseudomonadati</taxon>
        <taxon>Planctomycetota</taxon>
        <taxon>Planctomycetia</taxon>
        <taxon>Pirellulales</taxon>
        <taxon>Pirellulaceae</taxon>
        <taxon>Aureliella</taxon>
    </lineage>
</organism>